<dbReference type="InterPro" id="IPR037026">
    <property type="entry name" value="Vgr_OB-fold_dom_sf"/>
</dbReference>
<dbReference type="Proteomes" id="UP001527181">
    <property type="component" value="Unassembled WGS sequence"/>
</dbReference>
<evidence type="ECO:0000313" key="1">
    <source>
        <dbReference type="EMBL" id="MCY9762194.1"/>
    </source>
</evidence>
<comment type="caution">
    <text evidence="1">The sequence shown here is derived from an EMBL/GenBank/DDBJ whole genome shotgun (WGS) entry which is preliminary data.</text>
</comment>
<dbReference type="Gene3D" id="2.40.50.230">
    <property type="entry name" value="Gp5 N-terminal domain"/>
    <property type="match status" value="1"/>
</dbReference>
<protein>
    <submittedName>
        <fullName evidence="1">Phage baseplate assembly protein V</fullName>
    </submittedName>
</protein>
<dbReference type="GeneID" id="94487071"/>
<dbReference type="InterPro" id="IPR013046">
    <property type="entry name" value="GpV/Gp45"/>
</dbReference>
<keyword evidence="2" id="KW-1185">Reference proteome</keyword>
<evidence type="ECO:0000313" key="2">
    <source>
        <dbReference type="Proteomes" id="UP001527181"/>
    </source>
</evidence>
<sequence>MRNAIRIGVVSSVNEQKASARVAFFDQDDMVSDELPILYLPTGEQTYAVPKVGDSVVCAFSGNDGFVVGTYYGESDAVPSSSNQLGVWHEDGSYVYFDRSTGTLNVKAAGGVKIEGDLLVTGSITRAGEKL</sequence>
<accession>A0ABT4GZU9</accession>
<gene>
    <name evidence="1" type="ORF">M5X12_16600</name>
</gene>
<dbReference type="NCBIfam" id="TIGR01644">
    <property type="entry name" value="phage_P2_V"/>
    <property type="match status" value="1"/>
</dbReference>
<reference evidence="1 2" key="1">
    <citation type="submission" date="2022-05" db="EMBL/GenBank/DDBJ databases">
        <title>Genome Sequencing of Bee-Associated Microbes.</title>
        <authorList>
            <person name="Dunlap C."/>
        </authorList>
    </citation>
    <scope>NUCLEOTIDE SEQUENCE [LARGE SCALE GENOMIC DNA]</scope>
    <source>
        <strain evidence="1 2">NRRL B-04010</strain>
    </source>
</reference>
<dbReference type="RefSeq" id="WP_005542673.1">
    <property type="nucleotide sequence ID" value="NZ_JAMDLX010000051.1"/>
</dbReference>
<dbReference type="EMBL" id="JAMDNP010000032">
    <property type="protein sequence ID" value="MCY9762194.1"/>
    <property type="molecule type" value="Genomic_DNA"/>
</dbReference>
<proteinExistence type="predicted"/>
<organism evidence="1 2">
    <name type="scientific">Paenibacillus alvei</name>
    <name type="common">Bacillus alvei</name>
    <dbReference type="NCBI Taxonomy" id="44250"/>
    <lineage>
        <taxon>Bacteria</taxon>
        <taxon>Bacillati</taxon>
        <taxon>Bacillota</taxon>
        <taxon>Bacilli</taxon>
        <taxon>Bacillales</taxon>
        <taxon>Paenibacillaceae</taxon>
        <taxon>Paenibacillus</taxon>
    </lineage>
</organism>
<name>A0ABT4GZU9_PAEAL</name>